<feature type="transmembrane region" description="Helical" evidence="1">
    <location>
        <begin position="43"/>
        <end position="68"/>
    </location>
</feature>
<keyword evidence="3" id="KW-1185">Reference proteome</keyword>
<sequence>MGPLLLLLAGLAFLDSLNLLNVGVVSAVIYDSRLNRRSPLPGALSFIAGVFTVMSTIGLLTVLGLHFLTDFVDFRITPTIRYWGELLVGVVLISVAYFPLTAQSSAPGWAMAAPRQRPWLLGFVGLAVGLGQATTGVPFLTMLGMLSALHPRPAIWPLIVIAYCAITVWLLLLLLALATRRTARANRIQRRIVRVLTRYGPITVRIIFLVVGAGLIVDAVMHYSALRW</sequence>
<evidence type="ECO:0000313" key="3">
    <source>
        <dbReference type="Proteomes" id="UP000682202"/>
    </source>
</evidence>
<organism evidence="2 3">
    <name type="scientific">Mycobacterium spongiae</name>
    <dbReference type="NCBI Taxonomy" id="886343"/>
    <lineage>
        <taxon>Bacteria</taxon>
        <taxon>Bacillati</taxon>
        <taxon>Actinomycetota</taxon>
        <taxon>Actinomycetes</taxon>
        <taxon>Mycobacteriales</taxon>
        <taxon>Mycobacteriaceae</taxon>
        <taxon>Mycobacterium</taxon>
    </lineage>
</organism>
<dbReference type="Proteomes" id="UP000682202">
    <property type="component" value="Chromosome"/>
</dbReference>
<dbReference type="RefSeq" id="WP_211698722.1">
    <property type="nucleotide sequence ID" value="NZ_CP046600.1"/>
</dbReference>
<keyword evidence="1" id="KW-0812">Transmembrane</keyword>
<proteinExistence type="predicted"/>
<evidence type="ECO:0000256" key="1">
    <source>
        <dbReference type="SAM" id="Phobius"/>
    </source>
</evidence>
<reference evidence="2" key="1">
    <citation type="submission" date="2019-12" db="EMBL/GenBank/DDBJ databases">
        <title>Mycobacterium spongiae sp. nov.</title>
        <authorList>
            <person name="Stinear T."/>
        </authorList>
    </citation>
    <scope>NUCLEOTIDE SEQUENCE</scope>
    <source>
        <strain evidence="2">FSD4b-SM</strain>
    </source>
</reference>
<feature type="transmembrane region" description="Helical" evidence="1">
    <location>
        <begin position="120"/>
        <end position="143"/>
    </location>
</feature>
<dbReference type="KEGG" id="mspg:F6B93_08625"/>
<name>A0A975PWX9_9MYCO</name>
<keyword evidence="1" id="KW-0472">Membrane</keyword>
<keyword evidence="1" id="KW-1133">Transmembrane helix</keyword>
<protein>
    <recommendedName>
        <fullName evidence="4">GAP family protein</fullName>
    </recommendedName>
</protein>
<evidence type="ECO:0008006" key="4">
    <source>
        <dbReference type="Google" id="ProtNLM"/>
    </source>
</evidence>
<feature type="transmembrane region" description="Helical" evidence="1">
    <location>
        <begin position="199"/>
        <end position="221"/>
    </location>
</feature>
<dbReference type="AlphaFoldDB" id="A0A975PWX9"/>
<dbReference type="Pfam" id="PF11139">
    <property type="entry name" value="SfLAP"/>
    <property type="match status" value="1"/>
</dbReference>
<gene>
    <name evidence="2" type="ORF">F6B93_08625</name>
</gene>
<evidence type="ECO:0000313" key="2">
    <source>
        <dbReference type="EMBL" id="QUR67153.1"/>
    </source>
</evidence>
<accession>A0A975PWX9</accession>
<feature type="transmembrane region" description="Helical" evidence="1">
    <location>
        <begin position="80"/>
        <end position="100"/>
    </location>
</feature>
<dbReference type="InterPro" id="IPR021315">
    <property type="entry name" value="Gap/Sap"/>
</dbReference>
<feature type="transmembrane region" description="Helical" evidence="1">
    <location>
        <begin position="155"/>
        <end position="179"/>
    </location>
</feature>
<dbReference type="EMBL" id="CP046600">
    <property type="protein sequence ID" value="QUR67153.1"/>
    <property type="molecule type" value="Genomic_DNA"/>
</dbReference>